<gene>
    <name evidence="1" type="ORF">DET61_101216</name>
</gene>
<accession>A0A368Y4M0</accession>
<comment type="caution">
    <text evidence="1">The sequence shown here is derived from an EMBL/GenBank/DDBJ whole genome shotgun (WGS) entry which is preliminary data.</text>
</comment>
<dbReference type="RefSeq" id="WP_114433465.1">
    <property type="nucleotide sequence ID" value="NZ_QPJI01000001.1"/>
</dbReference>
<evidence type="ECO:0000313" key="1">
    <source>
        <dbReference type="EMBL" id="RCW75221.1"/>
    </source>
</evidence>
<dbReference type="Proteomes" id="UP000253647">
    <property type="component" value="Unassembled WGS sequence"/>
</dbReference>
<dbReference type="EMBL" id="QPJI01000001">
    <property type="protein sequence ID" value="RCW75221.1"/>
    <property type="molecule type" value="Genomic_DNA"/>
</dbReference>
<dbReference type="AlphaFoldDB" id="A0A368Y4M0"/>
<reference evidence="1 2" key="1">
    <citation type="submission" date="2018-07" db="EMBL/GenBank/DDBJ databases">
        <title>Freshwater and sediment microbial communities from various areas in North America, analyzing microbe dynamics in response to fracking.</title>
        <authorList>
            <person name="Lamendella R."/>
        </authorList>
    </citation>
    <scope>NUCLEOTIDE SEQUENCE [LARGE SCALE GENOMIC DNA]</scope>
    <source>
        <strain evidence="1 2">105B</strain>
    </source>
</reference>
<sequence length="205" mass="23252">MSDQDFFEYRFEARFDDKDCPVVVLEGPLPDRLKGLSLIHQDLNQVDAILGELGACESESVARQKGLLFGALVLYGKCYTEARGRKTRLKPESIFKHAPVKLRVRHDWLMRLRHEFVAHGGEAQEEQLKLLLVLRPEGEEKGIVSLMGHGATAHSLDIKLIEESQEAVRFAAKKVSAQIEALQRNLLKKFDNEGLEWAYQNAVKD</sequence>
<proteinExistence type="predicted"/>
<organism evidence="1 2">
    <name type="scientific">Marinobacter nauticus</name>
    <name type="common">Marinobacter hydrocarbonoclasticus</name>
    <name type="synonym">Marinobacter aquaeolei</name>
    <dbReference type="NCBI Taxonomy" id="2743"/>
    <lineage>
        <taxon>Bacteria</taxon>
        <taxon>Pseudomonadati</taxon>
        <taxon>Pseudomonadota</taxon>
        <taxon>Gammaproteobacteria</taxon>
        <taxon>Pseudomonadales</taxon>
        <taxon>Marinobacteraceae</taxon>
        <taxon>Marinobacter</taxon>
    </lineage>
</organism>
<protein>
    <submittedName>
        <fullName evidence="1">Uncharacterized protein</fullName>
    </submittedName>
</protein>
<evidence type="ECO:0000313" key="2">
    <source>
        <dbReference type="Proteomes" id="UP000253647"/>
    </source>
</evidence>
<name>A0A368Y4M0_MARNT</name>